<sequence>MWSRTTGGKDKGRTYQFEIPVSDGQLNVDFLGQVDEALVNGIVVERLY</sequence>
<name>A0ABW0HLB6_9BACL</name>
<organism evidence="1 2">
    <name type="scientific">Cohnella soli</name>
    <dbReference type="NCBI Taxonomy" id="425005"/>
    <lineage>
        <taxon>Bacteria</taxon>
        <taxon>Bacillati</taxon>
        <taxon>Bacillota</taxon>
        <taxon>Bacilli</taxon>
        <taxon>Bacillales</taxon>
        <taxon>Paenibacillaceae</taxon>
        <taxon>Cohnella</taxon>
    </lineage>
</organism>
<reference evidence="2" key="1">
    <citation type="journal article" date="2019" name="Int. J. Syst. Evol. Microbiol.">
        <title>The Global Catalogue of Microorganisms (GCM) 10K type strain sequencing project: providing services to taxonomists for standard genome sequencing and annotation.</title>
        <authorList>
            <consortium name="The Broad Institute Genomics Platform"/>
            <consortium name="The Broad Institute Genome Sequencing Center for Infectious Disease"/>
            <person name="Wu L."/>
            <person name="Ma J."/>
        </authorList>
    </citation>
    <scope>NUCLEOTIDE SEQUENCE [LARGE SCALE GENOMIC DNA]</scope>
    <source>
        <strain evidence="2">CGMCC 1.18575</strain>
    </source>
</reference>
<protein>
    <submittedName>
        <fullName evidence="1">Uncharacterized protein</fullName>
    </submittedName>
</protein>
<evidence type="ECO:0000313" key="1">
    <source>
        <dbReference type="EMBL" id="MFC5401318.1"/>
    </source>
</evidence>
<dbReference type="RefSeq" id="WP_378128760.1">
    <property type="nucleotide sequence ID" value="NZ_JBHSMI010000002.1"/>
</dbReference>
<accession>A0ABW0HLB6</accession>
<evidence type="ECO:0000313" key="2">
    <source>
        <dbReference type="Proteomes" id="UP001596113"/>
    </source>
</evidence>
<dbReference type="Gene3D" id="2.60.120.430">
    <property type="entry name" value="Galactose-binding lectin"/>
    <property type="match status" value="1"/>
</dbReference>
<gene>
    <name evidence="1" type="ORF">ACFPOF_01080</name>
</gene>
<dbReference type="Proteomes" id="UP001596113">
    <property type="component" value="Unassembled WGS sequence"/>
</dbReference>
<dbReference type="EMBL" id="JBHSMI010000002">
    <property type="protein sequence ID" value="MFC5401318.1"/>
    <property type="molecule type" value="Genomic_DNA"/>
</dbReference>
<keyword evidence="2" id="KW-1185">Reference proteome</keyword>
<proteinExistence type="predicted"/>
<comment type="caution">
    <text evidence="1">The sequence shown here is derived from an EMBL/GenBank/DDBJ whole genome shotgun (WGS) entry which is preliminary data.</text>
</comment>